<dbReference type="Pfam" id="PF03649">
    <property type="entry name" value="UPF0014"/>
    <property type="match status" value="1"/>
</dbReference>
<feature type="transmembrane region" description="Helical" evidence="6">
    <location>
        <begin position="225"/>
        <end position="246"/>
    </location>
</feature>
<dbReference type="Proteomes" id="UP001210678">
    <property type="component" value="Unassembled WGS sequence"/>
</dbReference>
<reference evidence="7 8" key="1">
    <citation type="submission" date="2023-01" db="EMBL/GenBank/DDBJ databases">
        <title>Vibrio sp. KJ40-1 sp.nov, isolated from marine algae.</title>
        <authorList>
            <person name="Butt M."/>
            <person name="Kim J.M.J."/>
            <person name="Jeon C.O.C."/>
        </authorList>
    </citation>
    <scope>NUCLEOTIDE SEQUENCE [LARGE SCALE GENOMIC DNA]</scope>
    <source>
        <strain evidence="7 8">KJ40-1</strain>
    </source>
</reference>
<evidence type="ECO:0000256" key="5">
    <source>
        <dbReference type="ARBA" id="ARBA00023136"/>
    </source>
</evidence>
<sequence length="263" mass="28751">MQTTLDISWIQLSLFSLVLLVPLYINNRYQLELMKDMVVAIIRMAVQLILVGIYLEFVFQTNNLLLNLLWLCVMIVVGSNAIIGKAKLPSKFLFMPVLTGLLVGLAPLLIILSVGVIQPSPLYSAQYIIPLSGMLLGNSLSGNIVALQNLYGAYEQRKTEYEAAISLGATPQYASIPFVRAAMQKALAPILASMATTGLVTLPGMMTGQILGGTSPIIAIKYQMIILIAIFVMMSVSITISLQLSLKQTITKEGRIKVQFLEK</sequence>
<dbReference type="PANTHER" id="PTHR30028">
    <property type="entry name" value="UPF0014 INNER MEMBRANE PROTEIN YBBM-RELATED"/>
    <property type="match status" value="1"/>
</dbReference>
<name>A0ABT4YQ70_9VIBR</name>
<comment type="similarity">
    <text evidence="2">Belongs to the UPF0014 family.</text>
</comment>
<comment type="caution">
    <text evidence="7">The sequence shown here is derived from an EMBL/GenBank/DDBJ whole genome shotgun (WGS) entry which is preliminary data.</text>
</comment>
<feature type="transmembrane region" description="Helical" evidence="6">
    <location>
        <begin position="186"/>
        <end position="205"/>
    </location>
</feature>
<evidence type="ECO:0000313" key="7">
    <source>
        <dbReference type="EMBL" id="MDB1123625.1"/>
    </source>
</evidence>
<evidence type="ECO:0000313" key="8">
    <source>
        <dbReference type="Proteomes" id="UP001210678"/>
    </source>
</evidence>
<keyword evidence="5 6" id="KW-0472">Membrane</keyword>
<feature type="transmembrane region" description="Helical" evidence="6">
    <location>
        <begin position="37"/>
        <end position="58"/>
    </location>
</feature>
<dbReference type="EMBL" id="JAQLOI010000001">
    <property type="protein sequence ID" value="MDB1123625.1"/>
    <property type="molecule type" value="Genomic_DNA"/>
</dbReference>
<feature type="transmembrane region" description="Helical" evidence="6">
    <location>
        <begin position="64"/>
        <end position="83"/>
    </location>
</feature>
<feature type="transmembrane region" description="Helical" evidence="6">
    <location>
        <begin position="92"/>
        <end position="115"/>
    </location>
</feature>
<proteinExistence type="inferred from homology"/>
<evidence type="ECO:0000256" key="1">
    <source>
        <dbReference type="ARBA" id="ARBA00004141"/>
    </source>
</evidence>
<evidence type="ECO:0000256" key="6">
    <source>
        <dbReference type="SAM" id="Phobius"/>
    </source>
</evidence>
<accession>A0ABT4YQ70</accession>
<comment type="subcellular location">
    <subcellularLocation>
        <location evidence="1">Membrane</location>
        <topology evidence="1">Multi-pass membrane protein</topology>
    </subcellularLocation>
</comment>
<keyword evidence="4 6" id="KW-1133">Transmembrane helix</keyword>
<gene>
    <name evidence="7" type="ORF">PGX00_08090</name>
</gene>
<evidence type="ECO:0000256" key="3">
    <source>
        <dbReference type="ARBA" id="ARBA00022692"/>
    </source>
</evidence>
<evidence type="ECO:0000256" key="4">
    <source>
        <dbReference type="ARBA" id="ARBA00022989"/>
    </source>
</evidence>
<dbReference type="InterPro" id="IPR005226">
    <property type="entry name" value="UPF0014_fam"/>
</dbReference>
<protein>
    <submittedName>
        <fullName evidence="7">ABC transporter permease</fullName>
    </submittedName>
</protein>
<keyword evidence="3 6" id="KW-0812">Transmembrane</keyword>
<keyword evidence="8" id="KW-1185">Reference proteome</keyword>
<feature type="transmembrane region" description="Helical" evidence="6">
    <location>
        <begin position="6"/>
        <end position="25"/>
    </location>
</feature>
<dbReference type="RefSeq" id="WP_272135117.1">
    <property type="nucleotide sequence ID" value="NZ_JAQLOI010000001.1"/>
</dbReference>
<evidence type="ECO:0000256" key="2">
    <source>
        <dbReference type="ARBA" id="ARBA00005268"/>
    </source>
</evidence>
<dbReference type="PANTHER" id="PTHR30028:SF0">
    <property type="entry name" value="PROTEIN ALUMINUM SENSITIVE 3"/>
    <property type="match status" value="1"/>
</dbReference>
<organism evidence="7 8">
    <name type="scientific">Vibrio algarum</name>
    <dbReference type="NCBI Taxonomy" id="3020714"/>
    <lineage>
        <taxon>Bacteria</taxon>
        <taxon>Pseudomonadati</taxon>
        <taxon>Pseudomonadota</taxon>
        <taxon>Gammaproteobacteria</taxon>
        <taxon>Vibrionales</taxon>
        <taxon>Vibrionaceae</taxon>
        <taxon>Vibrio</taxon>
    </lineage>
</organism>